<comment type="caution">
    <text evidence="4">The sequence shown here is derived from an EMBL/GenBank/DDBJ whole genome shotgun (WGS) entry which is preliminary data.</text>
</comment>
<feature type="compositionally biased region" description="Basic and acidic residues" evidence="2">
    <location>
        <begin position="48"/>
        <end position="77"/>
    </location>
</feature>
<keyword evidence="3" id="KW-0812">Transmembrane</keyword>
<keyword evidence="1" id="KW-0813">Transport</keyword>
<name>A0A7W5DVB7_9BACT</name>
<dbReference type="Gene3D" id="2.40.50.100">
    <property type="match status" value="1"/>
</dbReference>
<evidence type="ECO:0000313" key="4">
    <source>
        <dbReference type="EMBL" id="MBB3205215.1"/>
    </source>
</evidence>
<dbReference type="EMBL" id="JACHXU010000003">
    <property type="protein sequence ID" value="MBB3205215.1"/>
    <property type="molecule type" value="Genomic_DNA"/>
</dbReference>
<gene>
    <name evidence="4" type="ORF">FHS27_001015</name>
</gene>
<feature type="transmembrane region" description="Helical" evidence="3">
    <location>
        <begin position="12"/>
        <end position="32"/>
    </location>
</feature>
<keyword evidence="3" id="KW-0472">Membrane</keyword>
<dbReference type="RefSeq" id="WP_184302484.1">
    <property type="nucleotide sequence ID" value="NZ_JACHXU010000003.1"/>
</dbReference>
<evidence type="ECO:0000256" key="3">
    <source>
        <dbReference type="SAM" id="Phobius"/>
    </source>
</evidence>
<dbReference type="GO" id="GO:0015679">
    <property type="term" value="P:plasma membrane copper ion transport"/>
    <property type="evidence" value="ECO:0007669"/>
    <property type="project" value="TreeGrafter"/>
</dbReference>
<dbReference type="PANTHER" id="PTHR30097">
    <property type="entry name" value="CATION EFFLUX SYSTEM PROTEIN CUSB"/>
    <property type="match status" value="1"/>
</dbReference>
<proteinExistence type="predicted"/>
<accession>A0A7W5DVB7</accession>
<dbReference type="InterPro" id="IPR051909">
    <property type="entry name" value="MFP_Cation_Efflux"/>
</dbReference>
<dbReference type="Gene3D" id="2.40.420.20">
    <property type="match status" value="1"/>
</dbReference>
<dbReference type="Gene3D" id="1.10.287.470">
    <property type="entry name" value="Helix hairpin bin"/>
    <property type="match status" value="1"/>
</dbReference>
<evidence type="ECO:0000256" key="2">
    <source>
        <dbReference type="SAM" id="MobiDB-lite"/>
    </source>
</evidence>
<evidence type="ECO:0000313" key="5">
    <source>
        <dbReference type="Proteomes" id="UP000536179"/>
    </source>
</evidence>
<reference evidence="4 5" key="1">
    <citation type="submission" date="2020-08" db="EMBL/GenBank/DDBJ databases">
        <title>Genomic Encyclopedia of Type Strains, Phase III (KMG-III): the genomes of soil and plant-associated and newly described type strains.</title>
        <authorList>
            <person name="Whitman W."/>
        </authorList>
    </citation>
    <scope>NUCLEOTIDE SEQUENCE [LARGE SCALE GENOMIC DNA]</scope>
    <source>
        <strain evidence="4 5">CECT 8075</strain>
    </source>
</reference>
<keyword evidence="5" id="KW-1185">Reference proteome</keyword>
<dbReference type="GO" id="GO:0030313">
    <property type="term" value="C:cell envelope"/>
    <property type="evidence" value="ECO:0007669"/>
    <property type="project" value="TreeGrafter"/>
</dbReference>
<evidence type="ECO:0000256" key="1">
    <source>
        <dbReference type="ARBA" id="ARBA00022448"/>
    </source>
</evidence>
<dbReference type="AlphaFoldDB" id="A0A7W5DVB7"/>
<dbReference type="Proteomes" id="UP000536179">
    <property type="component" value="Unassembled WGS sequence"/>
</dbReference>
<dbReference type="PANTHER" id="PTHR30097:SF4">
    <property type="entry name" value="SLR6042 PROTEIN"/>
    <property type="match status" value="1"/>
</dbReference>
<feature type="region of interest" description="Disordered" evidence="2">
    <location>
        <begin position="46"/>
        <end position="80"/>
    </location>
</feature>
<organism evidence="4 5">
    <name type="scientific">Aporhodopirellula rubra</name>
    <dbReference type="NCBI Taxonomy" id="980271"/>
    <lineage>
        <taxon>Bacteria</taxon>
        <taxon>Pseudomonadati</taxon>
        <taxon>Planctomycetota</taxon>
        <taxon>Planctomycetia</taxon>
        <taxon>Pirellulales</taxon>
        <taxon>Pirellulaceae</taxon>
        <taxon>Aporhodopirellula</taxon>
    </lineage>
</organism>
<protein>
    <submittedName>
        <fullName evidence="4">Multidrug efflux pump subunit AcrA (Membrane-fusion protein)</fullName>
    </submittedName>
</protein>
<dbReference type="GO" id="GO:0060003">
    <property type="term" value="P:copper ion export"/>
    <property type="evidence" value="ECO:0007669"/>
    <property type="project" value="TreeGrafter"/>
</dbReference>
<sequence length="501" mass="55206">MSISKIWVSRIVATSLTVVAMLLTLAIGFFALTDLPQRFGLVASTAESAHDHGDHSECEHDHPEDEHDHDHAGHSEGESIELSEQARLNLGLETQKVTVGSFNEYIEVPAAVADWPGKTHVAITSPMTGVINAINVSRGELIESGMPLFTLRLTHQDLVQTQEDFLNSLGQLDIEQKEIQRLTSITQSGAVAGKTLIARQYERDKLLAGIRTARQSMLLHGLTESQVDQIERTRELIREVTIYAPTLHADSSLHHESEHNHVKNSSGTPTDRYASMQPAPTLPAHIDAEFLVTQLNVSRGEAVEAGKKLGQLSDYSKVLIEGYAYQRDGEALQTAANARLAIQAVTESSQGQRKIIDQLEIIYIGNEINRETRALPFYVLLTNEVERTEQVGEQRYVSWRYKPGQRMKLRVPVAGFDNAIVVPKEAVAEEGPERYVFVENNDHFDRVAVHVLASDSLHAAIANDGQVWPGQSVAVTGAHQLQMALKNKSGGAIDPHAGHNH</sequence>
<keyword evidence="3" id="KW-1133">Transmembrane helix</keyword>